<proteinExistence type="predicted"/>
<dbReference type="AlphaFoldDB" id="A0A7W9UML7"/>
<organism evidence="2 3">
    <name type="scientific">Nocardia transvalensis</name>
    <dbReference type="NCBI Taxonomy" id="37333"/>
    <lineage>
        <taxon>Bacteria</taxon>
        <taxon>Bacillati</taxon>
        <taxon>Actinomycetota</taxon>
        <taxon>Actinomycetes</taxon>
        <taxon>Mycobacteriales</taxon>
        <taxon>Nocardiaceae</taxon>
        <taxon>Nocardia</taxon>
    </lineage>
</organism>
<gene>
    <name evidence="2" type="ORF">BJY24_007678</name>
</gene>
<accession>A0A7W9UML7</accession>
<evidence type="ECO:0000256" key="1">
    <source>
        <dbReference type="SAM" id="MobiDB-lite"/>
    </source>
</evidence>
<comment type="caution">
    <text evidence="2">The sequence shown here is derived from an EMBL/GenBank/DDBJ whole genome shotgun (WGS) entry which is preliminary data.</text>
</comment>
<dbReference type="Proteomes" id="UP000540412">
    <property type="component" value="Unassembled WGS sequence"/>
</dbReference>
<keyword evidence="3" id="KW-1185">Reference proteome</keyword>
<dbReference type="RefSeq" id="WP_040752190.1">
    <property type="nucleotide sequence ID" value="NZ_JACHIT010000002.1"/>
</dbReference>
<dbReference type="EMBL" id="JACHIT010000002">
    <property type="protein sequence ID" value="MBB5918766.1"/>
    <property type="molecule type" value="Genomic_DNA"/>
</dbReference>
<feature type="region of interest" description="Disordered" evidence="1">
    <location>
        <begin position="65"/>
        <end position="103"/>
    </location>
</feature>
<protein>
    <submittedName>
        <fullName evidence="2">Uncharacterized protein</fullName>
    </submittedName>
</protein>
<reference evidence="2 3" key="1">
    <citation type="submission" date="2020-08" db="EMBL/GenBank/DDBJ databases">
        <title>Sequencing the genomes of 1000 actinobacteria strains.</title>
        <authorList>
            <person name="Klenk H.-P."/>
        </authorList>
    </citation>
    <scope>NUCLEOTIDE SEQUENCE [LARGE SCALE GENOMIC DNA]</scope>
    <source>
        <strain evidence="2 3">DSM 43582</strain>
    </source>
</reference>
<evidence type="ECO:0000313" key="3">
    <source>
        <dbReference type="Proteomes" id="UP000540412"/>
    </source>
</evidence>
<evidence type="ECO:0000313" key="2">
    <source>
        <dbReference type="EMBL" id="MBB5918766.1"/>
    </source>
</evidence>
<name>A0A7W9UML7_9NOCA</name>
<sequence>MLDMDEPDEVAATAGTFSRAITSVTSHVGTVVGDLVLPRSPASPLDRGLAAVHRDKIAQPLKSAVRKHSGRAPVPHQAATEVSTALSTADVDGGRQVRGSEPV</sequence>